<comment type="caution">
    <text evidence="1">The sequence shown here is derived from an EMBL/GenBank/DDBJ whole genome shotgun (WGS) entry which is preliminary data.</text>
</comment>
<reference evidence="2" key="1">
    <citation type="journal article" date="2022" name="Mol. Ecol. Resour.">
        <title>The genomes of chicory, endive, great burdock and yacon provide insights into Asteraceae palaeo-polyploidization history and plant inulin production.</title>
        <authorList>
            <person name="Fan W."/>
            <person name="Wang S."/>
            <person name="Wang H."/>
            <person name="Wang A."/>
            <person name="Jiang F."/>
            <person name="Liu H."/>
            <person name="Zhao H."/>
            <person name="Xu D."/>
            <person name="Zhang Y."/>
        </authorList>
    </citation>
    <scope>NUCLEOTIDE SEQUENCE [LARGE SCALE GENOMIC DNA]</scope>
    <source>
        <strain evidence="2">cv. Punajuju</strain>
    </source>
</reference>
<accession>A0ACB9F7B6</accession>
<dbReference type="EMBL" id="CM042011">
    <property type="protein sequence ID" value="KAI3767012.1"/>
    <property type="molecule type" value="Genomic_DNA"/>
</dbReference>
<dbReference type="Proteomes" id="UP001055811">
    <property type="component" value="Linkage Group LG03"/>
</dbReference>
<evidence type="ECO:0000313" key="2">
    <source>
        <dbReference type="Proteomes" id="UP001055811"/>
    </source>
</evidence>
<protein>
    <submittedName>
        <fullName evidence="1">Uncharacterized protein</fullName>
    </submittedName>
</protein>
<name>A0ACB9F7B6_CICIN</name>
<keyword evidence="2" id="KW-1185">Reference proteome</keyword>
<proteinExistence type="predicted"/>
<gene>
    <name evidence="1" type="ORF">L2E82_17093</name>
</gene>
<reference evidence="1 2" key="2">
    <citation type="journal article" date="2022" name="Mol. Ecol. Resour.">
        <title>The genomes of chicory, endive, great burdock and yacon provide insights into Asteraceae paleo-polyploidization history and plant inulin production.</title>
        <authorList>
            <person name="Fan W."/>
            <person name="Wang S."/>
            <person name="Wang H."/>
            <person name="Wang A."/>
            <person name="Jiang F."/>
            <person name="Liu H."/>
            <person name="Zhao H."/>
            <person name="Xu D."/>
            <person name="Zhang Y."/>
        </authorList>
    </citation>
    <scope>NUCLEOTIDE SEQUENCE [LARGE SCALE GENOMIC DNA]</scope>
    <source>
        <strain evidence="2">cv. Punajuju</strain>
        <tissue evidence="1">Leaves</tissue>
    </source>
</reference>
<sequence>MLPIVKVRYSKNKGELIMKLHLQRKDKEVLVPEQVFIHKVGSFGFSEWEEMLFATRRHKGLYAEELRGAIKIWMDKVYSLDLIPASARSDKPCTSGPKKRKRKSQEVYHLALYETKDLNNIPPPGLPTEAYTLVRTPVYGMTYEDENGKMCFMRSVDLKKASTEQLFNLHLECFKADSAEGFHMLISHELGRREPQLHAPEYKWIKPEILSEAEYIASLGKSSFS</sequence>
<organism evidence="1 2">
    <name type="scientific">Cichorium intybus</name>
    <name type="common">Chicory</name>
    <dbReference type="NCBI Taxonomy" id="13427"/>
    <lineage>
        <taxon>Eukaryota</taxon>
        <taxon>Viridiplantae</taxon>
        <taxon>Streptophyta</taxon>
        <taxon>Embryophyta</taxon>
        <taxon>Tracheophyta</taxon>
        <taxon>Spermatophyta</taxon>
        <taxon>Magnoliopsida</taxon>
        <taxon>eudicotyledons</taxon>
        <taxon>Gunneridae</taxon>
        <taxon>Pentapetalae</taxon>
        <taxon>asterids</taxon>
        <taxon>campanulids</taxon>
        <taxon>Asterales</taxon>
        <taxon>Asteraceae</taxon>
        <taxon>Cichorioideae</taxon>
        <taxon>Cichorieae</taxon>
        <taxon>Cichoriinae</taxon>
        <taxon>Cichorium</taxon>
    </lineage>
</organism>
<evidence type="ECO:0000313" key="1">
    <source>
        <dbReference type="EMBL" id="KAI3767012.1"/>
    </source>
</evidence>